<dbReference type="AlphaFoldDB" id="A0A8A4U073"/>
<feature type="domain" description="PGM1 C-terminal" evidence="1">
    <location>
        <begin position="456"/>
        <end position="498"/>
    </location>
</feature>
<dbReference type="RefSeq" id="WP_237382254.1">
    <property type="nucleotide sequence ID" value="NZ_CP071793.1"/>
</dbReference>
<dbReference type="PANTHER" id="PTHR14465:SF0">
    <property type="entry name" value="IQ DOMAIN-CONTAINING PROTEIN H"/>
    <property type="match status" value="1"/>
</dbReference>
<evidence type="ECO:0000313" key="4">
    <source>
        <dbReference type="Proteomes" id="UP000663929"/>
    </source>
</evidence>
<dbReference type="InterPro" id="IPR041356">
    <property type="entry name" value="PGM1_C"/>
</dbReference>
<evidence type="ECO:0000259" key="1">
    <source>
        <dbReference type="Pfam" id="PF18105"/>
    </source>
</evidence>
<accession>A0A8A4U073</accession>
<dbReference type="SUPFAM" id="SSF56059">
    <property type="entry name" value="Glutathione synthetase ATP-binding domain-like"/>
    <property type="match status" value="1"/>
</dbReference>
<protein>
    <recommendedName>
        <fullName evidence="5">ATP-grasp domain-containing protein</fullName>
    </recommendedName>
</protein>
<dbReference type="KEGG" id="scor:J3U87_06690"/>
<dbReference type="Pfam" id="PF18105">
    <property type="entry name" value="PGM1_C"/>
    <property type="match status" value="1"/>
</dbReference>
<keyword evidence="4" id="KW-1185">Reference proteome</keyword>
<dbReference type="InterPro" id="IPR038752">
    <property type="entry name" value="IQCH"/>
</dbReference>
<evidence type="ECO:0000259" key="2">
    <source>
        <dbReference type="Pfam" id="PF24923"/>
    </source>
</evidence>
<gene>
    <name evidence="3" type="ORF">J3U87_06690</name>
</gene>
<feature type="domain" description="IQCH-like ATP-grasp" evidence="2">
    <location>
        <begin position="277"/>
        <end position="413"/>
    </location>
</feature>
<proteinExistence type="predicted"/>
<name>A0A8A4U073_SULCO</name>
<dbReference type="Pfam" id="PF24923">
    <property type="entry name" value="ATP-grasp_IQCH"/>
    <property type="match status" value="2"/>
</dbReference>
<evidence type="ECO:0008006" key="5">
    <source>
        <dbReference type="Google" id="ProtNLM"/>
    </source>
</evidence>
<dbReference type="Gene3D" id="3.30.470.20">
    <property type="entry name" value="ATP-grasp fold, B domain"/>
    <property type="match status" value="1"/>
</dbReference>
<dbReference type="EMBL" id="CP071793">
    <property type="protein sequence ID" value="QTD52145.1"/>
    <property type="molecule type" value="Genomic_DNA"/>
</dbReference>
<evidence type="ECO:0000313" key="3">
    <source>
        <dbReference type="EMBL" id="QTD52145.1"/>
    </source>
</evidence>
<sequence length="525" mass="58673">MLRNLQLSPTPGSPEELTLFNRVQERLAHLFRVVFDEPDAPRTVVVIPSLSLDHEVLQRISGVHHYEERMLCMLMLLRLPRTRLIYITSQSLDVSVIDYFLNLLPGVPVGHARKRLLLFNCHDASGVPLSLKLLQRPRLLERIRRAIPDPLAAHLTCFNVTPLERTLAVQMGIPLYGCNPVYAEFGSKTGSREVFHEAGIDLPPGFENLRDKKDMIDSLVALRLANPHLRKAVVKLNEGFSGEGNAIFRFEGCPEKEKALQKWLGSEVAQRLEFQAKGESWDTFSVKFAEMGGVVEAFIEGEGKRSPSVQCRVNPLGEPMIVSTHDQILDGQVFLGCTFPADEVYRLQIQAAGQLVADVLARRGVIGRFGVDFISVPEADGWRHYAIEINLRKGGTTHPFMMLQYLTDGEFDLASGLYLTPSGQPRYYYATDNLHDEAYIGLSPEDLIDISVCRRLHFHGATQQGVVFHLIGALSEFGKLGAVCIAENPSRAFQLYHHTVDTLQSEGRSQNMRVNVNEAITPLVG</sequence>
<reference evidence="3" key="1">
    <citation type="submission" date="2021-03" db="EMBL/GenBank/DDBJ databases">
        <title>Acanthopleuribacteraceae sp. M133.</title>
        <authorList>
            <person name="Wang G."/>
        </authorList>
    </citation>
    <scope>NUCLEOTIDE SEQUENCE</scope>
    <source>
        <strain evidence="3">M133</strain>
    </source>
</reference>
<dbReference type="InterPro" id="IPR056855">
    <property type="entry name" value="ATP-grasp_IQCH"/>
</dbReference>
<dbReference type="Proteomes" id="UP000663929">
    <property type="component" value="Chromosome"/>
</dbReference>
<feature type="domain" description="IQCH-like ATP-grasp" evidence="2">
    <location>
        <begin position="184"/>
        <end position="251"/>
    </location>
</feature>
<organism evidence="3 4">
    <name type="scientific">Sulfidibacter corallicola</name>
    <dbReference type="NCBI Taxonomy" id="2818388"/>
    <lineage>
        <taxon>Bacteria</taxon>
        <taxon>Pseudomonadati</taxon>
        <taxon>Acidobacteriota</taxon>
        <taxon>Holophagae</taxon>
        <taxon>Acanthopleuribacterales</taxon>
        <taxon>Acanthopleuribacteraceae</taxon>
        <taxon>Sulfidibacter</taxon>
    </lineage>
</organism>
<dbReference type="PANTHER" id="PTHR14465">
    <property type="entry name" value="IQ DOMAIN-CONTAINING PROTEIN H"/>
    <property type="match status" value="1"/>
</dbReference>